<evidence type="ECO:0000313" key="3">
    <source>
        <dbReference type="RefSeq" id="XP_020086238.1"/>
    </source>
</evidence>
<keyword evidence="2" id="KW-1185">Reference proteome</keyword>
<dbReference type="AlphaFoldDB" id="A0A6P5EYH0"/>
<dbReference type="PANTHER" id="PTHR46148">
    <property type="entry name" value="CHROMO DOMAIN-CONTAINING PROTEIN"/>
    <property type="match status" value="1"/>
</dbReference>
<dbReference type="OrthoDB" id="1931063at2759"/>
<protein>
    <submittedName>
        <fullName evidence="3">Uncharacterized protein LOC109708812</fullName>
    </submittedName>
</protein>
<dbReference type="InterPro" id="IPR056924">
    <property type="entry name" value="SH3_Tf2-1"/>
</dbReference>
<gene>
    <name evidence="3" type="primary">LOC109708812</name>
</gene>
<name>A0A6P5EYH0_ANACO</name>
<reference evidence="2" key="1">
    <citation type="journal article" date="2015" name="Nat. Genet.">
        <title>The pineapple genome and the evolution of CAM photosynthesis.</title>
        <authorList>
            <person name="Ming R."/>
            <person name="VanBuren R."/>
            <person name="Wai C.M."/>
            <person name="Tang H."/>
            <person name="Schatz M.C."/>
            <person name="Bowers J.E."/>
            <person name="Lyons E."/>
            <person name="Wang M.L."/>
            <person name="Chen J."/>
            <person name="Biggers E."/>
            <person name="Zhang J."/>
            <person name="Huang L."/>
            <person name="Zhang L."/>
            <person name="Miao W."/>
            <person name="Zhang J."/>
            <person name="Ye Z."/>
            <person name="Miao C."/>
            <person name="Lin Z."/>
            <person name="Wang H."/>
            <person name="Zhou H."/>
            <person name="Yim W.C."/>
            <person name="Priest H.D."/>
            <person name="Zheng C."/>
            <person name="Woodhouse M."/>
            <person name="Edger P.P."/>
            <person name="Guyot R."/>
            <person name="Guo H.B."/>
            <person name="Guo H."/>
            <person name="Zheng G."/>
            <person name="Singh R."/>
            <person name="Sharma A."/>
            <person name="Min X."/>
            <person name="Zheng Y."/>
            <person name="Lee H."/>
            <person name="Gurtowski J."/>
            <person name="Sedlazeck F.J."/>
            <person name="Harkess A."/>
            <person name="McKain M.R."/>
            <person name="Liao Z."/>
            <person name="Fang J."/>
            <person name="Liu J."/>
            <person name="Zhang X."/>
            <person name="Zhang Q."/>
            <person name="Hu W."/>
            <person name="Qin Y."/>
            <person name="Wang K."/>
            <person name="Chen L.Y."/>
            <person name="Shirley N."/>
            <person name="Lin Y.R."/>
            <person name="Liu L.Y."/>
            <person name="Hernandez A.G."/>
            <person name="Wright C.L."/>
            <person name="Bulone V."/>
            <person name="Tuskan G.A."/>
            <person name="Heath K."/>
            <person name="Zee F."/>
            <person name="Moore P.H."/>
            <person name="Sunkar R."/>
            <person name="Leebens-Mack J.H."/>
            <person name="Mockler T."/>
            <person name="Bennetzen J.L."/>
            <person name="Freeling M."/>
            <person name="Sankoff D."/>
            <person name="Paterson A.H."/>
            <person name="Zhu X."/>
            <person name="Yang X."/>
            <person name="Smith J.A."/>
            <person name="Cushman J.C."/>
            <person name="Paull R.E."/>
            <person name="Yu Q."/>
        </authorList>
    </citation>
    <scope>NUCLEOTIDE SEQUENCE [LARGE SCALE GENOMIC DNA]</scope>
    <source>
        <strain evidence="2">cv. F153</strain>
    </source>
</reference>
<dbReference type="RefSeq" id="XP_020086238.1">
    <property type="nucleotide sequence ID" value="XM_020230649.1"/>
</dbReference>
<dbReference type="Pfam" id="PF24626">
    <property type="entry name" value="SH3_Tf2-1"/>
    <property type="match status" value="1"/>
</dbReference>
<evidence type="ECO:0000313" key="2">
    <source>
        <dbReference type="Proteomes" id="UP000515123"/>
    </source>
</evidence>
<dbReference type="PANTHER" id="PTHR46148:SF60">
    <property type="entry name" value="CHROMO DOMAIN-CONTAINING PROTEIN"/>
    <property type="match status" value="1"/>
</dbReference>
<accession>A0A6P5EYH0</accession>
<reference evidence="3" key="2">
    <citation type="submission" date="2025-08" db="UniProtKB">
        <authorList>
            <consortium name="RefSeq"/>
        </authorList>
    </citation>
    <scope>IDENTIFICATION</scope>
    <source>
        <tissue evidence="3">Leaf</tissue>
    </source>
</reference>
<dbReference type="Proteomes" id="UP000515123">
    <property type="component" value="Linkage group 4"/>
</dbReference>
<sequence length="101" mass="11806">MHGVKRFGIRGKFSPRYIGPYEILKWIGPVAYKLALPPKLAGVHNVFHISNLCKYFRNSSHVLEYESVELHEDASYEEFSVSILAREERKLRNRTIPFVKE</sequence>
<feature type="domain" description="Tf2-1-like SH3-like" evidence="1">
    <location>
        <begin position="6"/>
        <end position="55"/>
    </location>
</feature>
<dbReference type="GeneID" id="109708812"/>
<evidence type="ECO:0000259" key="1">
    <source>
        <dbReference type="Pfam" id="PF24626"/>
    </source>
</evidence>
<organism evidence="2 3">
    <name type="scientific">Ananas comosus</name>
    <name type="common">Pineapple</name>
    <name type="synonym">Ananas ananas</name>
    <dbReference type="NCBI Taxonomy" id="4615"/>
    <lineage>
        <taxon>Eukaryota</taxon>
        <taxon>Viridiplantae</taxon>
        <taxon>Streptophyta</taxon>
        <taxon>Embryophyta</taxon>
        <taxon>Tracheophyta</taxon>
        <taxon>Spermatophyta</taxon>
        <taxon>Magnoliopsida</taxon>
        <taxon>Liliopsida</taxon>
        <taxon>Poales</taxon>
        <taxon>Bromeliaceae</taxon>
        <taxon>Bromelioideae</taxon>
        <taxon>Ananas</taxon>
    </lineage>
</organism>
<proteinExistence type="predicted"/>